<sequence>MHSDVLPHQWQFEYGDKGKPCLTAALHARCGLDFNLSHSGEWLMIGLLGGIEQKLPQELQIALGVDIERQRTSTHIHSILNHYFAQAEINDLLALPDVLQRQRFFDLWALKEAFIKATGKGLAQSLKSFSFSFNGNQVFQPEHSSEPLPLFACNDYIDFSAPKSPEFLPQMRWQYYFGRLTCEYRFSVCIGANAKAAQSAVPGLSSGLDDTSFSQPIMRLTTLAELMAADSISG</sequence>
<dbReference type="GO" id="GO:0016740">
    <property type="term" value="F:transferase activity"/>
    <property type="evidence" value="ECO:0007669"/>
    <property type="project" value="UniProtKB-KW"/>
</dbReference>
<comment type="caution">
    <text evidence="4">The sequence shown here is derived from an EMBL/GenBank/DDBJ whole genome shotgun (WGS) entry which is preliminary data.</text>
</comment>
<dbReference type="Proteomes" id="UP001203212">
    <property type="component" value="Unassembled WGS sequence"/>
</dbReference>
<evidence type="ECO:0000313" key="4">
    <source>
        <dbReference type="EMBL" id="MCL1115639.1"/>
    </source>
</evidence>
<evidence type="ECO:0000256" key="1">
    <source>
        <dbReference type="ARBA" id="ARBA00010990"/>
    </source>
</evidence>
<accession>A0ABT0KW66</accession>
<dbReference type="EMBL" id="JAKILK010000001">
    <property type="protein sequence ID" value="MCL1115639.1"/>
    <property type="molecule type" value="Genomic_DNA"/>
</dbReference>
<name>A0ABT0KW66_9GAMM</name>
<dbReference type="SUPFAM" id="SSF56214">
    <property type="entry name" value="4'-phosphopantetheinyl transferase"/>
    <property type="match status" value="2"/>
</dbReference>
<dbReference type="Gene3D" id="3.90.470.20">
    <property type="entry name" value="4'-phosphopantetheinyl transferase domain"/>
    <property type="match status" value="2"/>
</dbReference>
<proteinExistence type="inferred from homology"/>
<gene>
    <name evidence="4" type="ORF">L2689_00070</name>
</gene>
<evidence type="ECO:0000256" key="2">
    <source>
        <dbReference type="ARBA" id="ARBA00022679"/>
    </source>
</evidence>
<evidence type="ECO:0000259" key="3">
    <source>
        <dbReference type="Pfam" id="PF01648"/>
    </source>
</evidence>
<protein>
    <submittedName>
        <fullName evidence="4">4'-phosphopantetheinyl transferase superfamily protein</fullName>
    </submittedName>
</protein>
<feature type="domain" description="4'-phosphopantetheinyl transferase" evidence="3">
    <location>
        <begin position="63"/>
        <end position="143"/>
    </location>
</feature>
<organism evidence="4 5">
    <name type="scientific">Shewanella aestuarii</name>
    <dbReference type="NCBI Taxonomy" id="1028752"/>
    <lineage>
        <taxon>Bacteria</taxon>
        <taxon>Pseudomonadati</taxon>
        <taxon>Pseudomonadota</taxon>
        <taxon>Gammaproteobacteria</taxon>
        <taxon>Alteromonadales</taxon>
        <taxon>Shewanellaceae</taxon>
        <taxon>Shewanella</taxon>
    </lineage>
</organism>
<reference evidence="4 5" key="1">
    <citation type="submission" date="2022-01" db="EMBL/GenBank/DDBJ databases">
        <title>Whole genome-based taxonomy of the Shewanellaceae.</title>
        <authorList>
            <person name="Martin-Rodriguez A.J."/>
        </authorList>
    </citation>
    <scope>NUCLEOTIDE SEQUENCE [LARGE SCALE GENOMIC DNA]</scope>
    <source>
        <strain evidence="4 5">JCM 17801</strain>
    </source>
</reference>
<evidence type="ECO:0000313" key="5">
    <source>
        <dbReference type="Proteomes" id="UP001203212"/>
    </source>
</evidence>
<keyword evidence="2 4" id="KW-0808">Transferase</keyword>
<dbReference type="PANTHER" id="PTHR12215:SF10">
    <property type="entry name" value="L-AMINOADIPATE-SEMIALDEHYDE DEHYDROGENASE-PHOSPHOPANTETHEINYL TRANSFERASE"/>
    <property type="match status" value="1"/>
</dbReference>
<dbReference type="InterPro" id="IPR050559">
    <property type="entry name" value="P-Pant_transferase_sf"/>
</dbReference>
<dbReference type="PANTHER" id="PTHR12215">
    <property type="entry name" value="PHOSPHOPANTETHEINE TRANSFERASE"/>
    <property type="match status" value="1"/>
</dbReference>
<dbReference type="InterPro" id="IPR008278">
    <property type="entry name" value="4-PPantetheinyl_Trfase_dom"/>
</dbReference>
<dbReference type="InterPro" id="IPR037143">
    <property type="entry name" value="4-PPantetheinyl_Trfase_dom_sf"/>
</dbReference>
<keyword evidence="5" id="KW-1185">Reference proteome</keyword>
<comment type="similarity">
    <text evidence="1">Belongs to the P-Pant transferase superfamily. Gsp/Sfp/HetI/AcpT family.</text>
</comment>
<dbReference type="Pfam" id="PF01648">
    <property type="entry name" value="ACPS"/>
    <property type="match status" value="1"/>
</dbReference>